<feature type="transmembrane region" description="Helical" evidence="1">
    <location>
        <begin position="66"/>
        <end position="83"/>
    </location>
</feature>
<keyword evidence="1" id="KW-0472">Membrane</keyword>
<dbReference type="Proteomes" id="UP000297535">
    <property type="component" value="Unassembled WGS sequence"/>
</dbReference>
<keyword evidence="3" id="KW-1185">Reference proteome</keyword>
<protein>
    <submittedName>
        <fullName evidence="2">Uncharacterized protein</fullName>
    </submittedName>
</protein>
<organism evidence="2 3">
    <name type="scientific">Methylobacterium nonmethylotrophicum</name>
    <dbReference type="NCBI Taxonomy" id="1141884"/>
    <lineage>
        <taxon>Bacteria</taxon>
        <taxon>Pseudomonadati</taxon>
        <taxon>Pseudomonadota</taxon>
        <taxon>Alphaproteobacteria</taxon>
        <taxon>Hyphomicrobiales</taxon>
        <taxon>Methylobacteriaceae</taxon>
        <taxon>Methylobacterium</taxon>
    </lineage>
</organism>
<sequence length="96" mass="10089">MVIQKPPAHLLRPDPLARRAQELRATAASGAALARTGGHYLRGLVCWFFALIWGFAALAAGLFGDLGTLIGVGAMAAGIGWMGRRSFARARDARGA</sequence>
<keyword evidence="1" id="KW-0812">Transmembrane</keyword>
<evidence type="ECO:0000313" key="3">
    <source>
        <dbReference type="Proteomes" id="UP000297535"/>
    </source>
</evidence>
<evidence type="ECO:0000313" key="2">
    <source>
        <dbReference type="EMBL" id="TGE02248.1"/>
    </source>
</evidence>
<proteinExistence type="predicted"/>
<gene>
    <name evidence="2" type="ORF">EU555_00225</name>
</gene>
<dbReference type="EMBL" id="SRLB01000001">
    <property type="protein sequence ID" value="TGE02248.1"/>
    <property type="molecule type" value="Genomic_DNA"/>
</dbReference>
<accession>A0A4Z0NWE2</accession>
<evidence type="ECO:0000256" key="1">
    <source>
        <dbReference type="SAM" id="Phobius"/>
    </source>
</evidence>
<keyword evidence="1" id="KW-1133">Transmembrane helix</keyword>
<dbReference type="AlphaFoldDB" id="A0A4Z0NWE2"/>
<dbReference type="RefSeq" id="WP_135412447.1">
    <property type="nucleotide sequence ID" value="NZ_SRLB01000001.1"/>
</dbReference>
<reference evidence="2 3" key="1">
    <citation type="submission" date="2019-04" db="EMBL/GenBank/DDBJ databases">
        <authorList>
            <person name="Feng G."/>
            <person name="Zhu H."/>
        </authorList>
    </citation>
    <scope>NUCLEOTIDE SEQUENCE [LARGE SCALE GENOMIC DNA]</scope>
    <source>
        <strain evidence="2 3">6HR-1</strain>
    </source>
</reference>
<name>A0A4Z0NWE2_9HYPH</name>
<feature type="transmembrane region" description="Helical" evidence="1">
    <location>
        <begin position="40"/>
        <end position="60"/>
    </location>
</feature>
<comment type="caution">
    <text evidence="2">The sequence shown here is derived from an EMBL/GenBank/DDBJ whole genome shotgun (WGS) entry which is preliminary data.</text>
</comment>